<dbReference type="EMBL" id="WJQU01000002">
    <property type="protein sequence ID" value="KAJ6640745.1"/>
    <property type="molecule type" value="Genomic_DNA"/>
</dbReference>
<dbReference type="PANTHER" id="PTHR21143">
    <property type="entry name" value="INVERTEBRATE GUSTATORY RECEPTOR"/>
    <property type="match status" value="1"/>
</dbReference>
<feature type="transmembrane region" description="Helical" evidence="8">
    <location>
        <begin position="184"/>
        <end position="205"/>
    </location>
</feature>
<organism evidence="9 10">
    <name type="scientific">Pseudolycoriella hygida</name>
    <dbReference type="NCBI Taxonomy" id="35572"/>
    <lineage>
        <taxon>Eukaryota</taxon>
        <taxon>Metazoa</taxon>
        <taxon>Ecdysozoa</taxon>
        <taxon>Arthropoda</taxon>
        <taxon>Hexapoda</taxon>
        <taxon>Insecta</taxon>
        <taxon>Pterygota</taxon>
        <taxon>Neoptera</taxon>
        <taxon>Endopterygota</taxon>
        <taxon>Diptera</taxon>
        <taxon>Nematocera</taxon>
        <taxon>Sciaroidea</taxon>
        <taxon>Sciaridae</taxon>
        <taxon>Pseudolycoriella</taxon>
    </lineage>
</organism>
<dbReference type="GO" id="GO:0043025">
    <property type="term" value="C:neuronal cell body"/>
    <property type="evidence" value="ECO:0007669"/>
    <property type="project" value="TreeGrafter"/>
</dbReference>
<dbReference type="Pfam" id="PF08395">
    <property type="entry name" value="7tm_7"/>
    <property type="match status" value="1"/>
</dbReference>
<keyword evidence="6 8" id="KW-0675">Receptor</keyword>
<feature type="transmembrane region" description="Helical" evidence="8">
    <location>
        <begin position="20"/>
        <end position="42"/>
    </location>
</feature>
<dbReference type="GO" id="GO:0005886">
    <property type="term" value="C:plasma membrane"/>
    <property type="evidence" value="ECO:0007669"/>
    <property type="project" value="UniProtKB-SubCell"/>
</dbReference>
<feature type="transmembrane region" description="Helical" evidence="8">
    <location>
        <begin position="96"/>
        <end position="115"/>
    </location>
</feature>
<dbReference type="GO" id="GO:0007635">
    <property type="term" value="P:chemosensory behavior"/>
    <property type="evidence" value="ECO:0007669"/>
    <property type="project" value="TreeGrafter"/>
</dbReference>
<dbReference type="Proteomes" id="UP001151699">
    <property type="component" value="Chromosome B"/>
</dbReference>
<feature type="transmembrane region" description="Helical" evidence="8">
    <location>
        <begin position="54"/>
        <end position="76"/>
    </location>
</feature>
<evidence type="ECO:0000256" key="7">
    <source>
        <dbReference type="ARBA" id="ARBA00023224"/>
    </source>
</evidence>
<proteinExistence type="inferred from homology"/>
<evidence type="ECO:0000256" key="1">
    <source>
        <dbReference type="ARBA" id="ARBA00004651"/>
    </source>
</evidence>
<accession>A0A9Q0MZD1</accession>
<reference evidence="9" key="1">
    <citation type="submission" date="2022-07" db="EMBL/GenBank/DDBJ databases">
        <authorList>
            <person name="Trinca V."/>
            <person name="Uliana J.V.C."/>
            <person name="Torres T.T."/>
            <person name="Ward R.J."/>
            <person name="Monesi N."/>
        </authorList>
    </citation>
    <scope>NUCLEOTIDE SEQUENCE</scope>
    <source>
        <strain evidence="9">HSMRA1968</strain>
        <tissue evidence="9">Whole embryos</tissue>
    </source>
</reference>
<protein>
    <recommendedName>
        <fullName evidence="8">Gustatory receptor</fullName>
    </recommendedName>
</protein>
<name>A0A9Q0MZD1_9DIPT</name>
<evidence type="ECO:0000256" key="4">
    <source>
        <dbReference type="ARBA" id="ARBA00022989"/>
    </source>
</evidence>
<feature type="transmembrane region" description="Helical" evidence="8">
    <location>
        <begin position="324"/>
        <end position="343"/>
    </location>
</feature>
<evidence type="ECO:0000313" key="10">
    <source>
        <dbReference type="Proteomes" id="UP001151699"/>
    </source>
</evidence>
<evidence type="ECO:0000256" key="8">
    <source>
        <dbReference type="RuleBase" id="RU363108"/>
    </source>
</evidence>
<keyword evidence="4 8" id="KW-1133">Transmembrane helix</keyword>
<dbReference type="GO" id="GO:0008049">
    <property type="term" value="P:male courtship behavior"/>
    <property type="evidence" value="ECO:0007669"/>
    <property type="project" value="TreeGrafter"/>
</dbReference>
<comment type="subcellular location">
    <subcellularLocation>
        <location evidence="1 8">Cell membrane</location>
        <topology evidence="1 8">Multi-pass membrane protein</topology>
    </subcellularLocation>
</comment>
<feature type="transmembrane region" description="Helical" evidence="8">
    <location>
        <begin position="149"/>
        <end position="172"/>
    </location>
</feature>
<feature type="transmembrane region" description="Helical" evidence="8">
    <location>
        <begin position="402"/>
        <end position="422"/>
    </location>
</feature>
<dbReference type="AlphaFoldDB" id="A0A9Q0MZD1"/>
<dbReference type="OrthoDB" id="6366728at2759"/>
<comment type="function">
    <text evidence="8">Gustatory receptor which mediates acceptance or avoidance behavior, depending on its substrates.</text>
</comment>
<dbReference type="GO" id="GO:0030424">
    <property type="term" value="C:axon"/>
    <property type="evidence" value="ECO:0007669"/>
    <property type="project" value="TreeGrafter"/>
</dbReference>
<dbReference type="PANTHER" id="PTHR21143:SF104">
    <property type="entry name" value="GUSTATORY RECEPTOR 8A-RELATED"/>
    <property type="match status" value="1"/>
</dbReference>
<keyword evidence="3 8" id="KW-0812">Transmembrane</keyword>
<dbReference type="GO" id="GO:0030425">
    <property type="term" value="C:dendrite"/>
    <property type="evidence" value="ECO:0007669"/>
    <property type="project" value="TreeGrafter"/>
</dbReference>
<dbReference type="GO" id="GO:0050909">
    <property type="term" value="P:sensory perception of taste"/>
    <property type="evidence" value="ECO:0007669"/>
    <property type="project" value="InterPro"/>
</dbReference>
<dbReference type="InterPro" id="IPR013604">
    <property type="entry name" value="7TM_chemorcpt"/>
</dbReference>
<evidence type="ECO:0000313" key="9">
    <source>
        <dbReference type="EMBL" id="KAJ6640745.1"/>
    </source>
</evidence>
<sequence>MEKLKSILKSVQDFLRPTDIFASQRPLFLMSFLLGIFPMNLAGTEGKRRLEVTICGCIITGLYGLMFAVCYIITLIRHESLTGYFFQSDIANIGNTLTLCTAFMTLAVTFVCCIVRRFKLIAVYNMLAKVDGKLKDLGVEIDYVSTLKFTGIAVATFILIYGFYLGGSFWLLETSNVFPNFAVWMTFFLPHAMTSMVAIMFMCIVKQIRLRIRCLNVVLTNLCQTYMNGVASKGSINYIKSKRLVGMNASFFIIEKDVISVLDEACRIHEDLCDTCFITEQYFAVQMLTIVSIAFLVIVFNSYYVLEVILGNGQYNKSIGDKEFVIFFIYQMCMYTLAVLIIVQSSHSAVVENEKCSIFVHKLLNIFTELEVKEKLMQFSIQLLHRKVRFTAFGLFSIDRTLIFTITGATTTYLIILVQFTISNALKSSMCQ</sequence>
<gene>
    <name evidence="9" type="primary">Gr28b_1</name>
    <name evidence="9" type="ORF">Bhyg_05677</name>
</gene>
<dbReference type="GO" id="GO:0007165">
    <property type="term" value="P:signal transduction"/>
    <property type="evidence" value="ECO:0007669"/>
    <property type="project" value="UniProtKB-KW"/>
</dbReference>
<evidence type="ECO:0000256" key="6">
    <source>
        <dbReference type="ARBA" id="ARBA00023170"/>
    </source>
</evidence>
<comment type="similarity">
    <text evidence="8">Belongs to the insect chemoreceptor superfamily. Gustatory receptor (GR) family.</text>
</comment>
<keyword evidence="10" id="KW-1185">Reference proteome</keyword>
<keyword evidence="7 8" id="KW-0807">Transducer</keyword>
<keyword evidence="2 8" id="KW-1003">Cell membrane</keyword>
<evidence type="ECO:0000256" key="3">
    <source>
        <dbReference type="ARBA" id="ARBA00022692"/>
    </source>
</evidence>
<comment type="caution">
    <text evidence="9">The sequence shown here is derived from an EMBL/GenBank/DDBJ whole genome shotgun (WGS) entry which is preliminary data.</text>
</comment>
<comment type="caution">
    <text evidence="8">Lacks conserved residue(s) required for the propagation of feature annotation.</text>
</comment>
<evidence type="ECO:0000256" key="2">
    <source>
        <dbReference type="ARBA" id="ARBA00022475"/>
    </source>
</evidence>
<evidence type="ECO:0000256" key="5">
    <source>
        <dbReference type="ARBA" id="ARBA00023136"/>
    </source>
</evidence>
<feature type="transmembrane region" description="Helical" evidence="8">
    <location>
        <begin position="282"/>
        <end position="304"/>
    </location>
</feature>
<keyword evidence="5 8" id="KW-0472">Membrane</keyword>